<dbReference type="Gene3D" id="1.10.3730.20">
    <property type="match status" value="1"/>
</dbReference>
<feature type="transmembrane region" description="Helical" evidence="7">
    <location>
        <begin position="183"/>
        <end position="201"/>
    </location>
</feature>
<feature type="transmembrane region" description="Helical" evidence="7">
    <location>
        <begin position="95"/>
        <end position="116"/>
    </location>
</feature>
<sequence length="305" mass="33817">MEKWNYLLIIIGASLWGTIGIFVQGLYTLGLTPLQVVTVRVSCAAIILILYLLITNPTLLKIHKQDYKYFVGTGIFSIVFFNWCFFTAIQETSLSVAAILLYTGPAFVTILSRILFNEWLTTRKLFSLLLTLVGCIFVIGLFPLENSKVSLYGVIVGLGSGLTYALYSIFCRYALKKYNSQTVTAYTFIFAAIALLPFSGLWNIENIFHTTSFWSNGISLGFFPTVLAYLLYTKGLNKVETSKASITATIEPVVAACIGIFMFGDLLTMWQLIGISSVLLGVIVVSDSTKDQKHKKTFQQGQTTA</sequence>
<dbReference type="PANTHER" id="PTHR32322">
    <property type="entry name" value="INNER MEMBRANE TRANSPORTER"/>
    <property type="match status" value="1"/>
</dbReference>
<dbReference type="EMBL" id="MLQS01000030">
    <property type="protein sequence ID" value="OIJ18424.1"/>
    <property type="molecule type" value="Genomic_DNA"/>
</dbReference>
<evidence type="ECO:0000313" key="10">
    <source>
        <dbReference type="EMBL" id="OIJ19903.1"/>
    </source>
</evidence>
<feature type="domain" description="EamA" evidence="8">
    <location>
        <begin position="152"/>
        <end position="286"/>
    </location>
</feature>
<dbReference type="EMBL" id="MLQS01000017">
    <property type="protein sequence ID" value="OIJ19903.1"/>
    <property type="molecule type" value="Genomic_DNA"/>
</dbReference>
<reference evidence="9 11" key="1">
    <citation type="submission" date="2016-10" db="EMBL/GenBank/DDBJ databases">
        <title>Draft genome sequences of four alkaliphilic bacteria belonging to the Anaerobacillus genus.</title>
        <authorList>
            <person name="Bassil N.M."/>
            <person name="Lloyd J.R."/>
        </authorList>
    </citation>
    <scope>NUCLEOTIDE SEQUENCE [LARGE SCALE GENOMIC DNA]</scope>
    <source>
        <strain evidence="9 11">DSM 22531</strain>
    </source>
</reference>
<comment type="subcellular location">
    <subcellularLocation>
        <location evidence="1">Cell membrane</location>
        <topology evidence="1">Multi-pass membrane protein</topology>
    </subcellularLocation>
</comment>
<evidence type="ECO:0000256" key="3">
    <source>
        <dbReference type="ARBA" id="ARBA00022475"/>
    </source>
</evidence>
<feature type="transmembrane region" description="Helical" evidence="7">
    <location>
        <begin position="213"/>
        <end position="232"/>
    </location>
</feature>
<keyword evidence="4 7" id="KW-0812">Transmembrane</keyword>
<dbReference type="InterPro" id="IPR050638">
    <property type="entry name" value="AA-Vitamin_Transporters"/>
</dbReference>
<feature type="transmembrane region" description="Helical" evidence="7">
    <location>
        <begin position="150"/>
        <end position="171"/>
    </location>
</feature>
<keyword evidence="3" id="KW-1003">Cell membrane</keyword>
<keyword evidence="11" id="KW-1185">Reference proteome</keyword>
<keyword evidence="6 7" id="KW-0472">Membrane</keyword>
<dbReference type="PANTHER" id="PTHR32322:SF18">
    <property type="entry name" value="S-ADENOSYLMETHIONINE_S-ADENOSYLHOMOCYSTEINE TRANSPORTER"/>
    <property type="match status" value="1"/>
</dbReference>
<gene>
    <name evidence="10" type="ORF">BKP45_12690</name>
    <name evidence="9" type="ORF">BKP45_18405</name>
</gene>
<protein>
    <submittedName>
        <fullName evidence="9">EamA family transporter</fullName>
    </submittedName>
</protein>
<dbReference type="RefSeq" id="WP_071390029.1">
    <property type="nucleotide sequence ID" value="NZ_MLQS01000017.1"/>
</dbReference>
<evidence type="ECO:0000256" key="1">
    <source>
        <dbReference type="ARBA" id="ARBA00004651"/>
    </source>
</evidence>
<dbReference type="InterPro" id="IPR000620">
    <property type="entry name" value="EamA_dom"/>
</dbReference>
<feature type="domain" description="EamA" evidence="8">
    <location>
        <begin position="4"/>
        <end position="139"/>
    </location>
</feature>
<dbReference type="Proteomes" id="UP000180057">
    <property type="component" value="Unassembled WGS sequence"/>
</dbReference>
<name>A0A1S2M1E2_9BACI</name>
<feature type="transmembrane region" description="Helical" evidence="7">
    <location>
        <begin position="244"/>
        <end position="263"/>
    </location>
</feature>
<dbReference type="AlphaFoldDB" id="A0A1S2M1E2"/>
<dbReference type="InterPro" id="IPR037185">
    <property type="entry name" value="EmrE-like"/>
</dbReference>
<dbReference type="GO" id="GO:0005886">
    <property type="term" value="C:plasma membrane"/>
    <property type="evidence" value="ECO:0007669"/>
    <property type="project" value="UniProtKB-SubCell"/>
</dbReference>
<evidence type="ECO:0000313" key="11">
    <source>
        <dbReference type="Proteomes" id="UP000180057"/>
    </source>
</evidence>
<evidence type="ECO:0000313" key="9">
    <source>
        <dbReference type="EMBL" id="OIJ18424.1"/>
    </source>
</evidence>
<feature type="transmembrane region" description="Helical" evidence="7">
    <location>
        <begin position="7"/>
        <end position="27"/>
    </location>
</feature>
<feature type="transmembrane region" description="Helical" evidence="7">
    <location>
        <begin position="33"/>
        <end position="55"/>
    </location>
</feature>
<comment type="similarity">
    <text evidence="2">Belongs to the EamA transporter family.</text>
</comment>
<proteinExistence type="inferred from homology"/>
<evidence type="ECO:0000256" key="2">
    <source>
        <dbReference type="ARBA" id="ARBA00007362"/>
    </source>
</evidence>
<evidence type="ECO:0000256" key="6">
    <source>
        <dbReference type="ARBA" id="ARBA00023136"/>
    </source>
</evidence>
<keyword evidence="5 7" id="KW-1133">Transmembrane helix</keyword>
<feature type="transmembrane region" description="Helical" evidence="7">
    <location>
        <begin position="67"/>
        <end position="89"/>
    </location>
</feature>
<evidence type="ECO:0000259" key="8">
    <source>
        <dbReference type="Pfam" id="PF00892"/>
    </source>
</evidence>
<dbReference type="OrthoDB" id="6707571at2"/>
<accession>A0A1S2M1E2</accession>
<feature type="transmembrane region" description="Helical" evidence="7">
    <location>
        <begin position="269"/>
        <end position="286"/>
    </location>
</feature>
<evidence type="ECO:0000256" key="7">
    <source>
        <dbReference type="SAM" id="Phobius"/>
    </source>
</evidence>
<dbReference type="STRING" id="472963.BKP45_12690"/>
<dbReference type="SUPFAM" id="SSF103481">
    <property type="entry name" value="Multidrug resistance efflux transporter EmrE"/>
    <property type="match status" value="2"/>
</dbReference>
<evidence type="ECO:0000256" key="4">
    <source>
        <dbReference type="ARBA" id="ARBA00022692"/>
    </source>
</evidence>
<comment type="caution">
    <text evidence="9">The sequence shown here is derived from an EMBL/GenBank/DDBJ whole genome shotgun (WGS) entry which is preliminary data.</text>
</comment>
<evidence type="ECO:0000256" key="5">
    <source>
        <dbReference type="ARBA" id="ARBA00022989"/>
    </source>
</evidence>
<organism evidence="9 11">
    <name type="scientific">Anaerobacillus alkalidiazotrophicus</name>
    <dbReference type="NCBI Taxonomy" id="472963"/>
    <lineage>
        <taxon>Bacteria</taxon>
        <taxon>Bacillati</taxon>
        <taxon>Bacillota</taxon>
        <taxon>Bacilli</taxon>
        <taxon>Bacillales</taxon>
        <taxon>Bacillaceae</taxon>
        <taxon>Anaerobacillus</taxon>
    </lineage>
</organism>
<feature type="transmembrane region" description="Helical" evidence="7">
    <location>
        <begin position="125"/>
        <end position="144"/>
    </location>
</feature>
<dbReference type="Pfam" id="PF00892">
    <property type="entry name" value="EamA"/>
    <property type="match status" value="2"/>
</dbReference>